<keyword evidence="3 5" id="KW-1133">Transmembrane helix</keyword>
<dbReference type="GO" id="GO:0016020">
    <property type="term" value="C:membrane"/>
    <property type="evidence" value="ECO:0007669"/>
    <property type="project" value="UniProtKB-SubCell"/>
</dbReference>
<organism evidence="7 8">
    <name type="scientific">Limobrevibacterium gyesilva</name>
    <dbReference type="NCBI Taxonomy" id="2991712"/>
    <lineage>
        <taxon>Bacteria</taxon>
        <taxon>Pseudomonadati</taxon>
        <taxon>Pseudomonadota</taxon>
        <taxon>Alphaproteobacteria</taxon>
        <taxon>Acetobacterales</taxon>
        <taxon>Acetobacteraceae</taxon>
        <taxon>Limobrevibacterium</taxon>
    </lineage>
</organism>
<dbReference type="Pfam" id="PF05154">
    <property type="entry name" value="TM2"/>
    <property type="match status" value="1"/>
</dbReference>
<reference evidence="7" key="1">
    <citation type="submission" date="2022-09" db="EMBL/GenBank/DDBJ databases">
        <title>Rhodovastum sp. nov. RN2-1 isolated from soil in Seongnam, South Korea.</title>
        <authorList>
            <person name="Le N.T."/>
        </authorList>
    </citation>
    <scope>NUCLEOTIDE SEQUENCE</scope>
    <source>
        <strain evidence="7">RN2-1</strain>
    </source>
</reference>
<dbReference type="InterPro" id="IPR007829">
    <property type="entry name" value="TM2"/>
</dbReference>
<comment type="subcellular location">
    <subcellularLocation>
        <location evidence="1">Membrane</location>
        <topology evidence="1">Multi-pass membrane protein</topology>
    </subcellularLocation>
</comment>
<feature type="transmembrane region" description="Helical" evidence="5">
    <location>
        <begin position="20"/>
        <end position="40"/>
    </location>
</feature>
<dbReference type="AlphaFoldDB" id="A0AA41YLY4"/>
<reference evidence="7" key="2">
    <citation type="submission" date="2022-10" db="EMBL/GenBank/DDBJ databases">
        <authorList>
            <person name="Trinh H.N."/>
        </authorList>
    </citation>
    <scope>NUCLEOTIDE SEQUENCE</scope>
    <source>
        <strain evidence="7">RN2-1</strain>
    </source>
</reference>
<comment type="caution">
    <text evidence="7">The sequence shown here is derived from an EMBL/GenBank/DDBJ whole genome shotgun (WGS) entry which is preliminary data.</text>
</comment>
<keyword evidence="4 5" id="KW-0472">Membrane</keyword>
<evidence type="ECO:0000313" key="8">
    <source>
        <dbReference type="Proteomes" id="UP001165679"/>
    </source>
</evidence>
<evidence type="ECO:0000256" key="3">
    <source>
        <dbReference type="ARBA" id="ARBA00022989"/>
    </source>
</evidence>
<evidence type="ECO:0000256" key="2">
    <source>
        <dbReference type="ARBA" id="ARBA00022692"/>
    </source>
</evidence>
<keyword evidence="2 5" id="KW-0812">Transmembrane</keyword>
<dbReference type="EMBL" id="JAPDNT010000005">
    <property type="protein sequence ID" value="MCW3474911.1"/>
    <property type="molecule type" value="Genomic_DNA"/>
</dbReference>
<evidence type="ECO:0000256" key="5">
    <source>
        <dbReference type="SAM" id="Phobius"/>
    </source>
</evidence>
<name>A0AA41YLY4_9PROT</name>
<proteinExistence type="predicted"/>
<sequence>MSSWAGARGLALNESGRKSLRAAYVLWFVLGHVGAHRFYLDRKATALAMPVLFVLSAAATTVTRIGGLGLVTLLLWALIDAALIPSWVREHNDGFH</sequence>
<feature type="transmembrane region" description="Helical" evidence="5">
    <location>
        <begin position="52"/>
        <end position="79"/>
    </location>
</feature>
<accession>A0AA41YLY4</accession>
<evidence type="ECO:0000259" key="6">
    <source>
        <dbReference type="Pfam" id="PF05154"/>
    </source>
</evidence>
<gene>
    <name evidence="7" type="ORF">OL599_09985</name>
</gene>
<dbReference type="Proteomes" id="UP001165679">
    <property type="component" value="Unassembled WGS sequence"/>
</dbReference>
<evidence type="ECO:0000256" key="4">
    <source>
        <dbReference type="ARBA" id="ARBA00023136"/>
    </source>
</evidence>
<keyword evidence="8" id="KW-1185">Reference proteome</keyword>
<evidence type="ECO:0000256" key="1">
    <source>
        <dbReference type="ARBA" id="ARBA00004141"/>
    </source>
</evidence>
<protein>
    <submittedName>
        <fullName evidence="7">TM2 domain-containing protein</fullName>
    </submittedName>
</protein>
<feature type="domain" description="TM2" evidence="6">
    <location>
        <begin position="17"/>
        <end position="70"/>
    </location>
</feature>
<evidence type="ECO:0000313" key="7">
    <source>
        <dbReference type="EMBL" id="MCW3474911.1"/>
    </source>
</evidence>